<proteinExistence type="predicted"/>
<sequence length="59" mass="6324">MTLVPARRRSATAMYDAMDCPVSKLPDLLRTIAATARPPDRSLFFARNSFGGLVQGAAA</sequence>
<protein>
    <submittedName>
        <fullName evidence="1">Uncharacterized protein</fullName>
    </submittedName>
</protein>
<accession>G3ABM8</accession>
<dbReference type="AlphaFoldDB" id="G3ABM8"/>
<gene>
    <name evidence="1" type="ORF">RALSY_mp30246</name>
</gene>
<organism evidence="1">
    <name type="scientific">Ralstonia syzygii R24</name>
    <dbReference type="NCBI Taxonomy" id="907261"/>
    <lineage>
        <taxon>Bacteria</taxon>
        <taxon>Pseudomonadati</taxon>
        <taxon>Pseudomonadota</taxon>
        <taxon>Betaproteobacteria</taxon>
        <taxon>Burkholderiales</taxon>
        <taxon>Burkholderiaceae</taxon>
        <taxon>Ralstonia</taxon>
        <taxon>Ralstonia solanacearum species complex</taxon>
    </lineage>
</organism>
<dbReference type="EMBL" id="FR854092">
    <property type="protein sequence ID" value="CCA86933.1"/>
    <property type="molecule type" value="Genomic_DNA"/>
</dbReference>
<reference evidence="1" key="1">
    <citation type="journal article" date="2011" name="PLoS ONE">
        <title>Ralstonia syzygii, the Blood Disease Bacterium and some Asian R. solanacearum strains form a single genomic species despite divergent lifestyles.</title>
        <authorList>
            <person name="Remenant B."/>
            <person name="de Cambiaire J.C."/>
            <person name="Cellier G."/>
            <person name="Jacobs J.M."/>
            <person name="Mangenot S."/>
            <person name="Barbe V."/>
            <person name="Lajus A."/>
            <person name="Vallenet D."/>
            <person name="Medigue C."/>
            <person name="Fegan M."/>
            <person name="Allen C."/>
            <person name="Prior P."/>
        </authorList>
    </citation>
    <scope>NUCLEOTIDE SEQUENCE</scope>
    <source>
        <strain evidence="1">R24</strain>
    </source>
</reference>
<name>G3ABM8_9RALS</name>
<evidence type="ECO:0000313" key="1">
    <source>
        <dbReference type="EMBL" id="CCA86933.1"/>
    </source>
</evidence>
<reference evidence="1" key="2">
    <citation type="submission" date="2011-04" db="EMBL/GenBank/DDBJ databases">
        <authorList>
            <person name="Genoscope - CEA"/>
        </authorList>
    </citation>
    <scope>NUCLEOTIDE SEQUENCE</scope>
    <source>
        <strain evidence="1">R24</strain>
    </source>
</reference>